<protein>
    <submittedName>
        <fullName evidence="3 5">Glycosyltransferase</fullName>
    </submittedName>
</protein>
<dbReference type="Proteomes" id="UP000196329">
    <property type="component" value="Unassembled WGS sequence"/>
</dbReference>
<dbReference type="EMBL" id="QSJZ01000013">
    <property type="protein sequence ID" value="RHE21821.1"/>
    <property type="molecule type" value="Genomic_DNA"/>
</dbReference>
<sequence>MLYIEASQINSNGGIVLLDLLLRRIKERNIDAIIYIGYGHVLNRLKYLESKNIRLVRTSLFKTFVRYVSRRNKVLFLCNLPPFRRNLSSIIYIHNLFFAERPKWTNIDSTIGLNLRKYLYYILLKLFMRKVDIVACQTSEMAIRLKNTFGISPLVLPFFEDIKRKVAEKKYDFFYPGSSATHKNNNVLLDAIEKASRHAHFTIALTIGCKNTILQNRIKQINQSAGYEIIHNLGTISHDVVLEVFSQSRALLFPSLKESFGLPLVEALQQGITVIASNLPYTFEVVHNPITFYPYDSSDISDCMLHFLNGEYIDIDQRLMVSNKIDRLIDLLIGKLS</sequence>
<dbReference type="PANTHER" id="PTHR46401">
    <property type="entry name" value="GLYCOSYLTRANSFERASE WBBK-RELATED"/>
    <property type="match status" value="1"/>
</dbReference>
<dbReference type="Gene3D" id="3.40.50.2000">
    <property type="entry name" value="Glycogen Phosphorylase B"/>
    <property type="match status" value="1"/>
</dbReference>
<keyword evidence="1 3" id="KW-0808">Transferase</keyword>
<dbReference type="PANTHER" id="PTHR46401:SF2">
    <property type="entry name" value="GLYCOSYLTRANSFERASE WBBK-RELATED"/>
    <property type="match status" value="1"/>
</dbReference>
<dbReference type="Pfam" id="PF00534">
    <property type="entry name" value="Glycos_transf_1"/>
    <property type="match status" value="1"/>
</dbReference>
<comment type="caution">
    <text evidence="4">The sequence shown here is derived from an EMBL/GenBank/DDBJ whole genome shotgun (WGS) entry which is preliminary data.</text>
</comment>
<evidence type="ECO:0000313" key="7">
    <source>
        <dbReference type="Proteomes" id="UP000283601"/>
    </source>
</evidence>
<evidence type="ECO:0000313" key="8">
    <source>
        <dbReference type="Proteomes" id="UP000487221"/>
    </source>
</evidence>
<reference evidence="6" key="1">
    <citation type="submission" date="2017-04" db="EMBL/GenBank/DDBJ databases">
        <title>Function of individual gut microbiota members based on whole genome sequencing of pure cultures obtained from chicken caecum.</title>
        <authorList>
            <person name="Medvecky M."/>
            <person name="Cejkova D."/>
            <person name="Polansky O."/>
            <person name="Karasova D."/>
            <person name="Kubasova T."/>
            <person name="Cizek A."/>
            <person name="Rychlik I."/>
        </authorList>
    </citation>
    <scope>NUCLEOTIDE SEQUENCE [LARGE SCALE GENOMIC DNA]</scope>
    <source>
        <strain evidence="6">An67</strain>
    </source>
</reference>
<dbReference type="SUPFAM" id="SSF53756">
    <property type="entry name" value="UDP-Glycosyltransferase/glycogen phosphorylase"/>
    <property type="match status" value="1"/>
</dbReference>
<evidence type="ECO:0000256" key="1">
    <source>
        <dbReference type="ARBA" id="ARBA00022679"/>
    </source>
</evidence>
<organism evidence="4 6">
    <name type="scientific">Bacteroides uniformis</name>
    <dbReference type="NCBI Taxonomy" id="820"/>
    <lineage>
        <taxon>Bacteria</taxon>
        <taxon>Pseudomonadati</taxon>
        <taxon>Bacteroidota</taxon>
        <taxon>Bacteroidia</taxon>
        <taxon>Bacteroidales</taxon>
        <taxon>Bacteroidaceae</taxon>
        <taxon>Bacteroides</taxon>
    </lineage>
</organism>
<feature type="domain" description="Glycosyl transferase family 1" evidence="2">
    <location>
        <begin position="163"/>
        <end position="310"/>
    </location>
</feature>
<evidence type="ECO:0000313" key="4">
    <source>
        <dbReference type="EMBL" id="OUN53450.1"/>
    </source>
</evidence>
<dbReference type="AlphaFoldDB" id="A0A1Y3V7D7"/>
<dbReference type="GO" id="GO:0016757">
    <property type="term" value="F:glycosyltransferase activity"/>
    <property type="evidence" value="ECO:0007669"/>
    <property type="project" value="InterPro"/>
</dbReference>
<reference evidence="3 8" key="4">
    <citation type="journal article" date="2019" name="Nat. Med.">
        <title>A library of human gut bacterial isolates paired with longitudinal multiomics data enables mechanistic microbiome research.</title>
        <authorList>
            <person name="Poyet M."/>
            <person name="Groussin M."/>
            <person name="Gibbons S.M."/>
            <person name="Avila-Pacheco J."/>
            <person name="Jiang X."/>
            <person name="Kearney S.M."/>
            <person name="Perrotta A.R."/>
            <person name="Berdy B."/>
            <person name="Zhao S."/>
            <person name="Lieberman T.D."/>
            <person name="Swanson P.K."/>
            <person name="Smith M."/>
            <person name="Roesemann S."/>
            <person name="Alexander J.E."/>
            <person name="Rich S.A."/>
            <person name="Livny J."/>
            <person name="Vlamakis H."/>
            <person name="Clish C."/>
            <person name="Bullock K."/>
            <person name="Deik A."/>
            <person name="Scott J."/>
            <person name="Pierce K.A."/>
            <person name="Xavier R.J."/>
            <person name="Alm E.J."/>
        </authorList>
    </citation>
    <scope>NUCLEOTIDE SEQUENCE [LARGE SCALE GENOMIC DNA]</scope>
    <source>
        <strain evidence="3 8">BIOML-A19</strain>
    </source>
</reference>
<evidence type="ECO:0000259" key="2">
    <source>
        <dbReference type="Pfam" id="PF00534"/>
    </source>
</evidence>
<dbReference type="Proteomes" id="UP000487221">
    <property type="component" value="Unassembled WGS sequence"/>
</dbReference>
<dbReference type="EMBL" id="WCTY01000017">
    <property type="protein sequence ID" value="KAB4183871.1"/>
    <property type="molecule type" value="Genomic_DNA"/>
</dbReference>
<dbReference type="InterPro" id="IPR001296">
    <property type="entry name" value="Glyco_trans_1"/>
</dbReference>
<name>A0A1Y3V7D7_BACUN</name>
<dbReference type="RefSeq" id="WP_087333033.1">
    <property type="nucleotide sequence ID" value="NZ_BAABXG010000001.1"/>
</dbReference>
<accession>A0A1Y3V7D7</accession>
<evidence type="ECO:0000313" key="6">
    <source>
        <dbReference type="Proteomes" id="UP000196329"/>
    </source>
</evidence>
<dbReference type="Proteomes" id="UP000283601">
    <property type="component" value="Unassembled WGS sequence"/>
</dbReference>
<reference evidence="4" key="2">
    <citation type="journal article" date="2018" name="BMC Genomics">
        <title>Whole genome sequencing and function prediction of 133 gut anaerobes isolated from chicken caecum in pure cultures.</title>
        <authorList>
            <person name="Medvecky M."/>
            <person name="Cejkova D."/>
            <person name="Polansky O."/>
            <person name="Karasova D."/>
            <person name="Kubasova T."/>
            <person name="Cizek A."/>
            <person name="Rychlik I."/>
        </authorList>
    </citation>
    <scope>NUCLEOTIDE SEQUENCE</scope>
    <source>
        <strain evidence="4">An67</strain>
    </source>
</reference>
<gene>
    <name evidence="4" type="ORF">B5G17_13910</name>
    <name evidence="5" type="ORF">DW758_14820</name>
    <name evidence="3" type="ORF">GAQ44_10150</name>
</gene>
<dbReference type="EMBL" id="NFHS01000007">
    <property type="protein sequence ID" value="OUN53450.1"/>
    <property type="molecule type" value="Genomic_DNA"/>
</dbReference>
<dbReference type="GO" id="GO:0009103">
    <property type="term" value="P:lipopolysaccharide biosynthetic process"/>
    <property type="evidence" value="ECO:0007669"/>
    <property type="project" value="TreeGrafter"/>
</dbReference>
<evidence type="ECO:0000313" key="3">
    <source>
        <dbReference type="EMBL" id="KAB4183871.1"/>
    </source>
</evidence>
<proteinExistence type="predicted"/>
<reference evidence="5 7" key="3">
    <citation type="submission" date="2018-08" db="EMBL/GenBank/DDBJ databases">
        <title>A genome reference for cultivated species of the human gut microbiota.</title>
        <authorList>
            <person name="Zou Y."/>
            <person name="Xue W."/>
            <person name="Luo G."/>
        </authorList>
    </citation>
    <scope>NUCLEOTIDE SEQUENCE [LARGE SCALE GENOMIC DNA]</scope>
    <source>
        <strain evidence="5 7">AM29-12AC</strain>
    </source>
</reference>
<evidence type="ECO:0000313" key="5">
    <source>
        <dbReference type="EMBL" id="RHE21821.1"/>
    </source>
</evidence>